<dbReference type="Pfam" id="PF08245">
    <property type="entry name" value="Mur_ligase_M"/>
    <property type="match status" value="1"/>
</dbReference>
<dbReference type="Proteomes" id="UP000034487">
    <property type="component" value="Unassembled WGS sequence"/>
</dbReference>
<feature type="domain" description="Mur ligase central" evidence="8">
    <location>
        <begin position="115"/>
        <end position="297"/>
    </location>
</feature>
<comment type="pathway">
    <text evidence="2">Cell wall biogenesis; peptidoglycan biosynthesis.</text>
</comment>
<keyword evidence="3" id="KW-0963">Cytoplasm</keyword>
<evidence type="ECO:0000313" key="10">
    <source>
        <dbReference type="Proteomes" id="UP000034487"/>
    </source>
</evidence>
<comment type="caution">
    <text evidence="9">The sequence shown here is derived from an EMBL/GenBank/DDBJ whole genome shotgun (WGS) entry which is preliminary data.</text>
</comment>
<dbReference type="InterPro" id="IPR005762">
    <property type="entry name" value="MurD"/>
</dbReference>
<dbReference type="GO" id="GO:0005737">
    <property type="term" value="C:cytoplasm"/>
    <property type="evidence" value="ECO:0007669"/>
    <property type="project" value="UniProtKB-SubCell"/>
</dbReference>
<reference evidence="9 10" key="1">
    <citation type="journal article" date="2015" name="Nature">
        <title>rRNA introns, odd ribosomes, and small enigmatic genomes across a large radiation of phyla.</title>
        <authorList>
            <person name="Brown C.T."/>
            <person name="Hug L.A."/>
            <person name="Thomas B.C."/>
            <person name="Sharon I."/>
            <person name="Castelle C.J."/>
            <person name="Singh A."/>
            <person name="Wilkins M.J."/>
            <person name="Williams K.H."/>
            <person name="Banfield J.F."/>
        </authorList>
    </citation>
    <scope>NUCLEOTIDE SEQUENCE [LARGE SCALE GENOMIC DNA]</scope>
</reference>
<dbReference type="Gene3D" id="3.40.50.720">
    <property type="entry name" value="NAD(P)-binding Rossmann-like Domain"/>
    <property type="match status" value="1"/>
</dbReference>
<evidence type="ECO:0000256" key="1">
    <source>
        <dbReference type="ARBA" id="ARBA00004496"/>
    </source>
</evidence>
<dbReference type="CDD" id="cd01983">
    <property type="entry name" value="SIMIBI"/>
    <property type="match status" value="1"/>
</dbReference>
<dbReference type="GO" id="GO:0008360">
    <property type="term" value="P:regulation of cell shape"/>
    <property type="evidence" value="ECO:0007669"/>
    <property type="project" value="InterPro"/>
</dbReference>
<dbReference type="AlphaFoldDB" id="A0A0G1QFS6"/>
<comment type="subcellular location">
    <subcellularLocation>
        <location evidence="1">Cytoplasm</location>
    </subcellularLocation>
</comment>
<evidence type="ECO:0000256" key="5">
    <source>
        <dbReference type="ARBA" id="ARBA00022741"/>
    </source>
</evidence>
<proteinExistence type="predicted"/>
<dbReference type="SUPFAM" id="SSF53623">
    <property type="entry name" value="MurD-like peptide ligases, catalytic domain"/>
    <property type="match status" value="1"/>
</dbReference>
<feature type="domain" description="Mur ligase C-terminal" evidence="7">
    <location>
        <begin position="323"/>
        <end position="402"/>
    </location>
</feature>
<dbReference type="SUPFAM" id="SSF53244">
    <property type="entry name" value="MurD-like peptide ligases, peptide-binding domain"/>
    <property type="match status" value="1"/>
</dbReference>
<dbReference type="Gene3D" id="3.40.1190.10">
    <property type="entry name" value="Mur-like, catalytic domain"/>
    <property type="match status" value="1"/>
</dbReference>
<dbReference type="PATRIC" id="fig|1618335.3.peg.235"/>
<evidence type="ECO:0000259" key="7">
    <source>
        <dbReference type="Pfam" id="PF02875"/>
    </source>
</evidence>
<name>A0A0G1QFS6_9BACT</name>
<keyword evidence="4 9" id="KW-0436">Ligase</keyword>
<dbReference type="InterPro" id="IPR013221">
    <property type="entry name" value="Mur_ligase_cen"/>
</dbReference>
<keyword evidence="5" id="KW-0547">Nucleotide-binding</keyword>
<dbReference type="EMBL" id="LCMV01000015">
    <property type="protein sequence ID" value="KKU43861.1"/>
    <property type="molecule type" value="Genomic_DNA"/>
</dbReference>
<accession>A0A0G1QFS6</accession>
<organism evidence="9 10">
    <name type="scientific">Berkelbacteria bacterium GW2011_GWA2_46_7</name>
    <dbReference type="NCBI Taxonomy" id="1618335"/>
    <lineage>
        <taxon>Bacteria</taxon>
        <taxon>Candidatus Berkelbacteria</taxon>
    </lineage>
</organism>
<dbReference type="GO" id="GO:0008764">
    <property type="term" value="F:UDP-N-acetylmuramoylalanine-D-glutamate ligase activity"/>
    <property type="evidence" value="ECO:0007669"/>
    <property type="project" value="UniProtKB-EC"/>
</dbReference>
<dbReference type="GO" id="GO:0005524">
    <property type="term" value="F:ATP binding"/>
    <property type="evidence" value="ECO:0007669"/>
    <property type="project" value="UniProtKB-KW"/>
</dbReference>
<evidence type="ECO:0000256" key="2">
    <source>
        <dbReference type="ARBA" id="ARBA00004752"/>
    </source>
</evidence>
<evidence type="ECO:0000259" key="8">
    <source>
        <dbReference type="Pfam" id="PF08245"/>
    </source>
</evidence>
<dbReference type="Gene3D" id="3.90.190.20">
    <property type="entry name" value="Mur ligase, C-terminal domain"/>
    <property type="match status" value="1"/>
</dbReference>
<dbReference type="GO" id="GO:0051301">
    <property type="term" value="P:cell division"/>
    <property type="evidence" value="ECO:0007669"/>
    <property type="project" value="InterPro"/>
</dbReference>
<dbReference type="InterPro" id="IPR036565">
    <property type="entry name" value="Mur-like_cat_sf"/>
</dbReference>
<gene>
    <name evidence="9" type="ORF">UX60_C0015G0007</name>
</gene>
<dbReference type="Pfam" id="PF02875">
    <property type="entry name" value="Mur_ligase_C"/>
    <property type="match status" value="1"/>
</dbReference>
<dbReference type="SUPFAM" id="SSF51735">
    <property type="entry name" value="NAD(P)-binding Rossmann-fold domains"/>
    <property type="match status" value="1"/>
</dbReference>
<dbReference type="InterPro" id="IPR036291">
    <property type="entry name" value="NAD(P)-bd_dom_sf"/>
</dbReference>
<evidence type="ECO:0000313" key="9">
    <source>
        <dbReference type="EMBL" id="KKU43861.1"/>
    </source>
</evidence>
<dbReference type="InterPro" id="IPR004101">
    <property type="entry name" value="Mur_ligase_C"/>
</dbReference>
<keyword evidence="6" id="KW-0067">ATP-binding</keyword>
<evidence type="ECO:0000256" key="6">
    <source>
        <dbReference type="ARBA" id="ARBA00022840"/>
    </source>
</evidence>
<evidence type="ECO:0000256" key="3">
    <source>
        <dbReference type="ARBA" id="ARBA00022490"/>
    </source>
</evidence>
<dbReference type="InterPro" id="IPR036615">
    <property type="entry name" value="Mur_ligase_C_dom_sf"/>
</dbReference>
<evidence type="ECO:0000256" key="4">
    <source>
        <dbReference type="ARBA" id="ARBA00022598"/>
    </source>
</evidence>
<dbReference type="PANTHER" id="PTHR43692">
    <property type="entry name" value="UDP-N-ACETYLMURAMOYLALANINE--D-GLUTAMATE LIGASE"/>
    <property type="match status" value="1"/>
</dbReference>
<dbReference type="PANTHER" id="PTHR43692:SF1">
    <property type="entry name" value="UDP-N-ACETYLMURAMOYLALANINE--D-GLUTAMATE LIGASE"/>
    <property type="match status" value="1"/>
</dbReference>
<sequence length="428" mass="46230">MQITSWQDFAGKNVALLGAGIENLALIPHLLAAGAKVTVADRGTRPDFPELNPSVRLVTGDKYLEGLDQYDIVFRIAGLPVATLEEALKDLKIRPEVSSPTDLFLALSPCQTIGVTGSKGKGTTSTMIGSILKASGKKVVVVGNIGHPMFDCFKDLERDSFAIIELSSFQLEDLSHSPDIAVILAITENDHLQPLSNQNPNYHASVNDYVAAKAQITIHQTSQNHLVYVADNDYAISIAQVSKAKKTSVSQLSKDADFFVDQAGVVWTEGKELVDLSKLGLRGQHVFLNTTVAIAVARILHCREVDIAQGIINFRPLPHRLELWIAGGSTKGASFDELARVVSKSTVKRAILIGQEAAKIKESLSHFAQNISVETPKTLAEAVKLAQKAAKNGDLILLSPACASKDMFQSAADRGDQFKRLVAEDQES</sequence>
<protein>
    <submittedName>
        <fullName evidence="9">UDP-N-acetylmuramoylalanine-D-glutamate ligase</fullName>
    </submittedName>
</protein>